<dbReference type="EnsemblMetazoa" id="XM_014387362.1">
    <property type="protein sequence ID" value="XP_014242848.1"/>
    <property type="gene ID" value="LOC106662914"/>
</dbReference>
<dbReference type="SUPFAM" id="SSF110857">
    <property type="entry name" value="Gamma-glutamyl cyclotransferase-like"/>
    <property type="match status" value="1"/>
</dbReference>
<keyword evidence="3" id="KW-0456">Lyase</keyword>
<evidence type="ECO:0000256" key="5">
    <source>
        <dbReference type="ARBA" id="ARBA00045227"/>
    </source>
</evidence>
<sequence length="187" mass="21171">MWLFGYGSLIWKADFPFKRKVVGYIKGYVRRFYQASTDHRGVPGKPGRVVTILPSKDPEAVIWGVAYEIHKEDVPKVVNHLDYREKSGYDKKMVMFYPGPSEELAGRPFELVIYVGDTGNEWYLGEAEIGEIAHQIAESEGPSGTNAEYLFNLAKATRNLAPGFNDSHLFQLENAVTQILNQRTNKV</sequence>
<dbReference type="AlphaFoldDB" id="A0A8I6RDQ0"/>
<evidence type="ECO:0000256" key="6">
    <source>
        <dbReference type="ARBA" id="ARBA00048073"/>
    </source>
</evidence>
<dbReference type="OMA" id="DHREKDG"/>
<dbReference type="GO" id="GO:0005737">
    <property type="term" value="C:cytoplasm"/>
    <property type="evidence" value="ECO:0007669"/>
    <property type="project" value="TreeGrafter"/>
</dbReference>
<accession>A0A8I6RDQ0</accession>
<dbReference type="PANTHER" id="PTHR12192:SF2">
    <property type="entry name" value="GLUTATHIONE-SPECIFIC GAMMA-GLUTAMYLCYCLOTRANSFERASE 2"/>
    <property type="match status" value="1"/>
</dbReference>
<dbReference type="GeneID" id="106662914"/>
<evidence type="ECO:0000313" key="7">
    <source>
        <dbReference type="EnsemblMetazoa" id="XP_014242848.1"/>
    </source>
</evidence>
<dbReference type="InterPro" id="IPR036568">
    <property type="entry name" value="GGCT-like_sf"/>
</dbReference>
<keyword evidence="8" id="KW-1185">Reference proteome</keyword>
<proteinExistence type="inferred from homology"/>
<comment type="catalytic activity">
    <reaction evidence="6">
        <text>glutathione = L-cysteinylglycine + 5-oxo-L-proline</text>
        <dbReference type="Rhea" id="RHEA:47724"/>
        <dbReference type="ChEBI" id="CHEBI:57925"/>
        <dbReference type="ChEBI" id="CHEBI:58402"/>
        <dbReference type="ChEBI" id="CHEBI:61694"/>
        <dbReference type="EC" id="4.3.2.7"/>
    </reaction>
</comment>
<dbReference type="OrthoDB" id="1933483at2759"/>
<dbReference type="InterPro" id="IPR013024">
    <property type="entry name" value="GGCT-like"/>
</dbReference>
<reference evidence="7" key="1">
    <citation type="submission" date="2022-01" db="UniProtKB">
        <authorList>
            <consortium name="EnsemblMetazoa"/>
        </authorList>
    </citation>
    <scope>IDENTIFICATION</scope>
</reference>
<evidence type="ECO:0000256" key="2">
    <source>
        <dbReference type="ARBA" id="ARBA00012344"/>
    </source>
</evidence>
<dbReference type="PANTHER" id="PTHR12192">
    <property type="entry name" value="CATION TRANSPORT PROTEIN CHAC-RELATED"/>
    <property type="match status" value="1"/>
</dbReference>
<dbReference type="GO" id="GO:0061928">
    <property type="term" value="F:glutathione specific gamma-glutamylcyclotransferase activity"/>
    <property type="evidence" value="ECO:0007669"/>
    <property type="project" value="UniProtKB-EC"/>
</dbReference>
<dbReference type="Gene3D" id="3.10.490.10">
    <property type="entry name" value="Gamma-glutamyl cyclotransferase-like"/>
    <property type="match status" value="1"/>
</dbReference>
<organism evidence="7 8">
    <name type="scientific">Cimex lectularius</name>
    <name type="common">Bed bug</name>
    <name type="synonym">Acanthia lectularia</name>
    <dbReference type="NCBI Taxonomy" id="79782"/>
    <lineage>
        <taxon>Eukaryota</taxon>
        <taxon>Metazoa</taxon>
        <taxon>Ecdysozoa</taxon>
        <taxon>Arthropoda</taxon>
        <taxon>Hexapoda</taxon>
        <taxon>Insecta</taxon>
        <taxon>Pterygota</taxon>
        <taxon>Neoptera</taxon>
        <taxon>Paraneoptera</taxon>
        <taxon>Hemiptera</taxon>
        <taxon>Heteroptera</taxon>
        <taxon>Panheteroptera</taxon>
        <taxon>Cimicomorpha</taxon>
        <taxon>Cimicidae</taxon>
        <taxon>Cimex</taxon>
    </lineage>
</organism>
<evidence type="ECO:0000256" key="1">
    <source>
        <dbReference type="ARBA" id="ARBA00009662"/>
    </source>
</evidence>
<dbReference type="EC" id="4.3.2.7" evidence="2"/>
<name>A0A8I6RDQ0_CIMLE</name>
<evidence type="ECO:0000256" key="3">
    <source>
        <dbReference type="ARBA" id="ARBA00023239"/>
    </source>
</evidence>
<dbReference type="CDD" id="cd06661">
    <property type="entry name" value="GGCT_like"/>
    <property type="match status" value="1"/>
</dbReference>
<dbReference type="KEGG" id="clec:106662914"/>
<dbReference type="Proteomes" id="UP000494040">
    <property type="component" value="Unassembled WGS sequence"/>
</dbReference>
<protein>
    <recommendedName>
        <fullName evidence="2">glutathione-specific gamma-glutamylcyclotransferase</fullName>
        <ecNumber evidence="2">4.3.2.7</ecNumber>
    </recommendedName>
    <alternativeName>
        <fullName evidence="4">Cation transport regulator-like protein 2</fullName>
    </alternativeName>
</protein>
<comment type="similarity">
    <text evidence="1">Belongs to the gamma-glutamylcyclotransferase family. ChaC subfamily.</text>
</comment>
<evidence type="ECO:0000313" key="8">
    <source>
        <dbReference type="Proteomes" id="UP000494040"/>
    </source>
</evidence>
<comment type="function">
    <text evidence="5">Catalyzes the cleavage of glutathione into 5-oxo-L-proline and a Cys-Gly dipeptide. Acts specifically on glutathione, but not on other gamma-glutamyl peptides.</text>
</comment>
<dbReference type="Pfam" id="PF04752">
    <property type="entry name" value="ChaC"/>
    <property type="match status" value="1"/>
</dbReference>
<evidence type="ECO:0000256" key="4">
    <source>
        <dbReference type="ARBA" id="ARBA00043195"/>
    </source>
</evidence>
<dbReference type="RefSeq" id="XP_014242848.1">
    <property type="nucleotide sequence ID" value="XM_014387362.1"/>
</dbReference>
<dbReference type="InterPro" id="IPR006840">
    <property type="entry name" value="ChaC"/>
</dbReference>
<dbReference type="GO" id="GO:0006751">
    <property type="term" value="P:glutathione catabolic process"/>
    <property type="evidence" value="ECO:0007669"/>
    <property type="project" value="InterPro"/>
</dbReference>